<dbReference type="EMBL" id="AP035789">
    <property type="protein sequence ID" value="BFO80366.1"/>
    <property type="molecule type" value="Genomic_DNA"/>
</dbReference>
<accession>A0AB33JJX0</accession>
<protein>
    <submittedName>
        <fullName evidence="2">Conjugative transposon protein TraN</fullName>
    </submittedName>
</protein>
<dbReference type="AlphaFoldDB" id="A0AB33JJX0"/>
<gene>
    <name evidence="2" type="primary">traN_1</name>
    <name evidence="2" type="ORF">GTC17262_05570</name>
</gene>
<dbReference type="InterPro" id="IPR022298">
    <property type="entry name" value="Conjug_transposon_TraN"/>
</dbReference>
<organism evidence="2">
    <name type="scientific">Prevotella sp. GTC17262</name>
    <dbReference type="NCBI Taxonomy" id="3236797"/>
    <lineage>
        <taxon>Bacteria</taxon>
        <taxon>Pseudomonadati</taxon>
        <taxon>Bacteroidota</taxon>
        <taxon>Bacteroidia</taxon>
        <taxon>Bacteroidales</taxon>
        <taxon>Prevotellaceae</taxon>
        <taxon>Prevotella</taxon>
    </lineage>
</organism>
<dbReference type="NCBIfam" id="TIGR03780">
    <property type="entry name" value="Bac_Flav_CT_N"/>
    <property type="match status" value="1"/>
</dbReference>
<feature type="chain" id="PRO_5044260881" evidence="1">
    <location>
        <begin position="22"/>
        <end position="307"/>
    </location>
</feature>
<dbReference type="Pfam" id="PF13595">
    <property type="entry name" value="DUF4138"/>
    <property type="match status" value="1"/>
</dbReference>
<feature type="signal peptide" evidence="1">
    <location>
        <begin position="1"/>
        <end position="21"/>
    </location>
</feature>
<name>A0AB33JJX0_9BACT</name>
<reference evidence="2" key="1">
    <citation type="submission" date="2024-07" db="EMBL/GenBank/DDBJ databases">
        <title>Complete genome sequence of Prevotella sp. YM-2024 GTC17262.</title>
        <authorList>
            <person name="Hayashi M."/>
            <person name="Muto Y."/>
            <person name="Tanaka K."/>
            <person name="Niwa H."/>
        </authorList>
    </citation>
    <scope>NUCLEOTIDE SEQUENCE</scope>
    <source>
        <strain evidence="2">GTC17262</strain>
    </source>
</reference>
<sequence length="307" mass="35051">MKMKQMAMALALLLGAAGVEAQVPEKENGNVRMAREIPFDRMIPPHELEVSYEKTVHLLFPSEVRYVDLGSPNIIAGKAEDAGNVIRVKAAVRNYKGETNMSVITEDGAFYSFNVRYAEEPLMTNIEMKDFVHDGEAVNRPNNARQVYLRELGSESPLLVRLIMKSIWKENRRLVKHIGSRRFGVQFRLKGIYAHNGLLYFHTEIRNMGSIPFDIDYITWKIVDRKVARRTAVQEQVVLPLRAQNNVTSIAGYSSERTVFAMQKFTIPDDKHLVVELCEKNGGRHQTFTIENEDLVRACNIEELTIK</sequence>
<evidence type="ECO:0000313" key="2">
    <source>
        <dbReference type="EMBL" id="BFO80366.1"/>
    </source>
</evidence>
<keyword evidence="1" id="KW-0732">Signal</keyword>
<proteinExistence type="predicted"/>
<evidence type="ECO:0000256" key="1">
    <source>
        <dbReference type="SAM" id="SignalP"/>
    </source>
</evidence>